<evidence type="ECO:0000256" key="1">
    <source>
        <dbReference type="SAM" id="MobiDB-lite"/>
    </source>
</evidence>
<protein>
    <submittedName>
        <fullName evidence="2">Putative aTP synthase subunit E</fullName>
    </submittedName>
</protein>
<sequence length="222" mass="24278">MPMLIIQLAILIAVAFVIGCVLGRLIRGKKAADTDKENTIIAAALSKPAVDENPEPVASTKAVVAEEPLKDKFKVVAEAVEEPMPQAKTEELESDPESIEEVLVEEPVAEFQDPDRPELLDTPLRGKPDDLTAIHGIGKAVEGMLQKLGVFHYAQIAQWNMEESAWIERHIGFSGRVARENWTVQASKLTEATQRAVPKKNAKPKKAASKSKAPTRTKKTQA</sequence>
<dbReference type="Proteomes" id="UP000215256">
    <property type="component" value="Chromosome 1"/>
</dbReference>
<evidence type="ECO:0000313" key="3">
    <source>
        <dbReference type="Proteomes" id="UP000215256"/>
    </source>
</evidence>
<dbReference type="KEGG" id="och:CES85_0680"/>
<dbReference type="RefSeq" id="WP_095446305.1">
    <property type="nucleotide sequence ID" value="NZ_CP022604.1"/>
</dbReference>
<reference evidence="2 3" key="1">
    <citation type="submission" date="2017-07" db="EMBL/GenBank/DDBJ databases">
        <title>Phylogenetic study on the rhizospheric bacterium Ochrobactrum sp. A44.</title>
        <authorList>
            <person name="Krzyzanowska D.M."/>
            <person name="Ossowicki A."/>
            <person name="Rajewska M."/>
            <person name="Maciag T."/>
            <person name="Kaczynski Z."/>
            <person name="Czerwicka M."/>
            <person name="Jafra S."/>
        </authorList>
    </citation>
    <scope>NUCLEOTIDE SEQUENCE [LARGE SCALE GENOMIC DNA]</scope>
    <source>
        <strain evidence="2 3">A44</strain>
    </source>
</reference>
<accession>A0A248UFL7</accession>
<feature type="compositionally biased region" description="Basic residues" evidence="1">
    <location>
        <begin position="197"/>
        <end position="222"/>
    </location>
</feature>
<evidence type="ECO:0000313" key="2">
    <source>
        <dbReference type="EMBL" id="ASV85201.1"/>
    </source>
</evidence>
<feature type="region of interest" description="Disordered" evidence="1">
    <location>
        <begin position="189"/>
        <end position="222"/>
    </location>
</feature>
<gene>
    <name evidence="2" type="ORF">CES85_0680</name>
</gene>
<proteinExistence type="predicted"/>
<dbReference type="AlphaFoldDB" id="A0A248UFL7"/>
<dbReference type="OrthoDB" id="9807941at2"/>
<name>A0A248UFL7_9HYPH</name>
<organism evidence="2 3">
    <name type="scientific">Ochrobactrum quorumnocens</name>
    <dbReference type="NCBI Taxonomy" id="271865"/>
    <lineage>
        <taxon>Bacteria</taxon>
        <taxon>Pseudomonadati</taxon>
        <taxon>Pseudomonadota</taxon>
        <taxon>Alphaproteobacteria</taxon>
        <taxon>Hyphomicrobiales</taxon>
        <taxon>Brucellaceae</taxon>
        <taxon>Brucella/Ochrobactrum group</taxon>
        <taxon>Ochrobactrum</taxon>
    </lineage>
</organism>
<dbReference type="EMBL" id="CP022604">
    <property type="protein sequence ID" value="ASV85201.1"/>
    <property type="molecule type" value="Genomic_DNA"/>
</dbReference>